<proteinExistence type="inferred from homology"/>
<dbReference type="SUPFAM" id="SSF51735">
    <property type="entry name" value="NAD(P)-binding Rossmann-fold domains"/>
    <property type="match status" value="1"/>
</dbReference>
<dbReference type="EMBL" id="JBDPGJ010000005">
    <property type="protein sequence ID" value="MEX0408483.1"/>
    <property type="molecule type" value="Genomic_DNA"/>
</dbReference>
<name>A0ABV3SNX2_9HYPH</name>
<dbReference type="EC" id="1.1.1.47" evidence="4"/>
<sequence length="254" mass="26238">MTMFDLSGKVAIVTGGGTGIGWGIAEALSAAGAAVVISSRRPEVCDEAAAGIVSKGGTAAGIPTDLRSPEACKALVSDTVARFGRVDILVNNAGTNYRKQPQEFTLEDWTDVIDTNLRAAFLLSQAVYPHYLTQGGGKIIMVSSIAANLAAASQVAYSPSKAGLVQLARALAVAWGKDNIQANSILPGWIDTPLSKRFRASFPEAEAAVIGRTPAARWGDPRDFAGPAVFLASSASDFVNGAALPVDGGYSVRA</sequence>
<dbReference type="SMART" id="SM00822">
    <property type="entry name" value="PKS_KR"/>
    <property type="match status" value="1"/>
</dbReference>
<dbReference type="Proteomes" id="UP001556692">
    <property type="component" value="Unassembled WGS sequence"/>
</dbReference>
<evidence type="ECO:0000313" key="5">
    <source>
        <dbReference type="Proteomes" id="UP001556692"/>
    </source>
</evidence>
<comment type="caution">
    <text evidence="4">The sequence shown here is derived from an EMBL/GenBank/DDBJ whole genome shotgun (WGS) entry which is preliminary data.</text>
</comment>
<reference evidence="4 5" key="1">
    <citation type="submission" date="2024-05" db="EMBL/GenBank/DDBJ databases">
        <authorList>
            <person name="Jiang F."/>
        </authorList>
    </citation>
    <scope>NUCLEOTIDE SEQUENCE [LARGE SCALE GENOMIC DNA]</scope>
    <source>
        <strain evidence="4 5">LZ166</strain>
    </source>
</reference>
<dbReference type="InterPro" id="IPR002347">
    <property type="entry name" value="SDR_fam"/>
</dbReference>
<evidence type="ECO:0000313" key="4">
    <source>
        <dbReference type="EMBL" id="MEX0408483.1"/>
    </source>
</evidence>
<dbReference type="PRINTS" id="PR00080">
    <property type="entry name" value="SDRFAMILY"/>
</dbReference>
<dbReference type="NCBIfam" id="NF005559">
    <property type="entry name" value="PRK07231.1"/>
    <property type="match status" value="1"/>
</dbReference>
<dbReference type="PANTHER" id="PTHR42760">
    <property type="entry name" value="SHORT-CHAIN DEHYDROGENASES/REDUCTASES FAMILY MEMBER"/>
    <property type="match status" value="1"/>
</dbReference>
<dbReference type="RefSeq" id="WP_367956347.1">
    <property type="nucleotide sequence ID" value="NZ_JBDPGJ010000005.1"/>
</dbReference>
<dbReference type="PRINTS" id="PR00081">
    <property type="entry name" value="GDHRDH"/>
</dbReference>
<dbReference type="InterPro" id="IPR036291">
    <property type="entry name" value="NAD(P)-bd_dom_sf"/>
</dbReference>
<gene>
    <name evidence="4" type="ORF">ABGN05_22745</name>
</gene>
<evidence type="ECO:0000259" key="3">
    <source>
        <dbReference type="SMART" id="SM00822"/>
    </source>
</evidence>
<evidence type="ECO:0000256" key="1">
    <source>
        <dbReference type="ARBA" id="ARBA00006484"/>
    </source>
</evidence>
<protein>
    <submittedName>
        <fullName evidence="4">Glucose 1-dehydrogenase</fullName>
        <ecNumber evidence="4">1.1.1.47</ecNumber>
    </submittedName>
</protein>
<evidence type="ECO:0000256" key="2">
    <source>
        <dbReference type="ARBA" id="ARBA00023002"/>
    </source>
</evidence>
<organism evidence="4 5">
    <name type="scientific">Aquibium pacificus</name>
    <dbReference type="NCBI Taxonomy" id="3153579"/>
    <lineage>
        <taxon>Bacteria</taxon>
        <taxon>Pseudomonadati</taxon>
        <taxon>Pseudomonadota</taxon>
        <taxon>Alphaproteobacteria</taxon>
        <taxon>Hyphomicrobiales</taxon>
        <taxon>Phyllobacteriaceae</taxon>
        <taxon>Aquibium</taxon>
    </lineage>
</organism>
<dbReference type="InterPro" id="IPR057326">
    <property type="entry name" value="KR_dom"/>
</dbReference>
<dbReference type="PANTHER" id="PTHR42760:SF115">
    <property type="entry name" value="3-OXOACYL-[ACYL-CARRIER-PROTEIN] REDUCTASE FABG"/>
    <property type="match status" value="1"/>
</dbReference>
<keyword evidence="2 4" id="KW-0560">Oxidoreductase</keyword>
<dbReference type="Pfam" id="PF13561">
    <property type="entry name" value="adh_short_C2"/>
    <property type="match status" value="1"/>
</dbReference>
<accession>A0ABV3SNX2</accession>
<dbReference type="Gene3D" id="3.40.50.720">
    <property type="entry name" value="NAD(P)-binding Rossmann-like Domain"/>
    <property type="match status" value="1"/>
</dbReference>
<comment type="similarity">
    <text evidence="1">Belongs to the short-chain dehydrogenases/reductases (SDR) family.</text>
</comment>
<feature type="domain" description="Ketoreductase" evidence="3">
    <location>
        <begin position="9"/>
        <end position="192"/>
    </location>
</feature>
<dbReference type="GO" id="GO:0047936">
    <property type="term" value="F:glucose 1-dehydrogenase [NAD(P)+] activity"/>
    <property type="evidence" value="ECO:0007669"/>
    <property type="project" value="UniProtKB-EC"/>
</dbReference>
<keyword evidence="5" id="KW-1185">Reference proteome</keyword>